<comment type="caution">
    <text evidence="6">The sequence shown here is derived from an EMBL/GenBank/DDBJ whole genome shotgun (WGS) entry which is preliminary data.</text>
</comment>
<evidence type="ECO:0000256" key="5">
    <source>
        <dbReference type="SAM" id="Phobius"/>
    </source>
</evidence>
<protein>
    <recommendedName>
        <fullName evidence="8">DNA recombination protein RmuC</fullName>
    </recommendedName>
</protein>
<comment type="function">
    <text evidence="1">Involved in DNA recombination.</text>
</comment>
<dbReference type="PANTHER" id="PTHR30563:SF0">
    <property type="entry name" value="DNA RECOMBINATION PROTEIN RMUC"/>
    <property type="match status" value="1"/>
</dbReference>
<dbReference type="EMBL" id="MGJA01000014">
    <property type="protein sequence ID" value="OGM97277.1"/>
    <property type="molecule type" value="Genomic_DNA"/>
</dbReference>
<reference evidence="6 7" key="1">
    <citation type="journal article" date="2016" name="Nat. Commun.">
        <title>Thousands of microbial genomes shed light on interconnected biogeochemical processes in an aquifer system.</title>
        <authorList>
            <person name="Anantharaman K."/>
            <person name="Brown C.T."/>
            <person name="Hug L.A."/>
            <person name="Sharon I."/>
            <person name="Castelle C.J."/>
            <person name="Probst A.J."/>
            <person name="Thomas B.C."/>
            <person name="Singh A."/>
            <person name="Wilkins M.J."/>
            <person name="Karaoz U."/>
            <person name="Brodie E.L."/>
            <person name="Williams K.H."/>
            <person name="Hubbard S.S."/>
            <person name="Banfield J.F."/>
        </authorList>
    </citation>
    <scope>NUCLEOTIDE SEQUENCE [LARGE SCALE GENOMIC DNA]</scope>
</reference>
<dbReference type="PANTHER" id="PTHR30563">
    <property type="entry name" value="DNA RECOMBINATION PROTEIN RMUC"/>
    <property type="match status" value="1"/>
</dbReference>
<dbReference type="Proteomes" id="UP000178520">
    <property type="component" value="Unassembled WGS sequence"/>
</dbReference>
<evidence type="ECO:0000256" key="1">
    <source>
        <dbReference type="ARBA" id="ARBA00003416"/>
    </source>
</evidence>
<feature type="transmembrane region" description="Helical" evidence="5">
    <location>
        <begin position="6"/>
        <end position="25"/>
    </location>
</feature>
<keyword evidence="3" id="KW-0175">Coiled coil</keyword>
<gene>
    <name evidence="6" type="ORF">A2735_02590</name>
</gene>
<dbReference type="AlphaFoldDB" id="A0A1F8E9H6"/>
<comment type="similarity">
    <text evidence="2">Belongs to the RmuC family.</text>
</comment>
<evidence type="ECO:0000256" key="3">
    <source>
        <dbReference type="ARBA" id="ARBA00023054"/>
    </source>
</evidence>
<keyword evidence="5" id="KW-0472">Membrane</keyword>
<dbReference type="GO" id="GO:0006310">
    <property type="term" value="P:DNA recombination"/>
    <property type="evidence" value="ECO:0007669"/>
    <property type="project" value="UniProtKB-KW"/>
</dbReference>
<keyword evidence="4" id="KW-0233">DNA recombination</keyword>
<evidence type="ECO:0000256" key="2">
    <source>
        <dbReference type="ARBA" id="ARBA00009840"/>
    </source>
</evidence>
<name>A0A1F8E9H6_9BACT</name>
<dbReference type="Pfam" id="PF02646">
    <property type="entry name" value="RmuC"/>
    <property type="match status" value="1"/>
</dbReference>
<evidence type="ECO:0000256" key="4">
    <source>
        <dbReference type="ARBA" id="ARBA00023172"/>
    </source>
</evidence>
<proteinExistence type="inferred from homology"/>
<evidence type="ECO:0008006" key="8">
    <source>
        <dbReference type="Google" id="ProtNLM"/>
    </source>
</evidence>
<accession>A0A1F8E9H6</accession>
<organism evidence="6 7">
    <name type="scientific">Candidatus Yanofskybacteria bacterium RIFCSPHIGHO2_01_FULL_41_21</name>
    <dbReference type="NCBI Taxonomy" id="1802660"/>
    <lineage>
        <taxon>Bacteria</taxon>
        <taxon>Candidatus Yanofskyibacteriota</taxon>
    </lineage>
</organism>
<sequence length="357" mass="40771">MNSLVVLAVIVSLATMVMLGINLYMMMQGRKKSAEPDEKYLVLHQRFDALSQIVSAQLTQNREGINEQLERSRQASERATLTVSQQVQSFTQNMTQIQEGMKQMHESVKTVSSFQDIFKSPKLRGIWGESSLEAALNQYFSKDMYELQHYFKSGEAVDAVLNLPNGLLLPIDSKFNWENFEKMVNAENDIQKDIYRKQFYSDVKKKIDEISTKYLLPSEGTTDLAIMYIPAETVYYEVINNLKDVDIANYARTKKVFLVSPNTFALSVSAIRHWFKDVEFSKQTKDIIKRLERISTDGGKLADDFSRLGKHISNTKSAYDDSEKRLSLMVDRVKNVIEIGESSAGEEIQKLETPPIV</sequence>
<keyword evidence="5" id="KW-1133">Transmembrane helix</keyword>
<dbReference type="STRING" id="1802660.A2735_02590"/>
<evidence type="ECO:0000313" key="7">
    <source>
        <dbReference type="Proteomes" id="UP000178520"/>
    </source>
</evidence>
<dbReference type="InterPro" id="IPR003798">
    <property type="entry name" value="DNA_recombination_RmuC"/>
</dbReference>
<evidence type="ECO:0000313" key="6">
    <source>
        <dbReference type="EMBL" id="OGM97277.1"/>
    </source>
</evidence>
<keyword evidence="5" id="KW-0812">Transmembrane</keyword>